<comment type="caution">
    <text evidence="1">The sequence shown here is derived from an EMBL/GenBank/DDBJ whole genome shotgun (WGS) entry which is preliminary data.</text>
</comment>
<evidence type="ECO:0000313" key="1">
    <source>
        <dbReference type="EMBL" id="KAJ0111712.1"/>
    </source>
</evidence>
<organism evidence="1 2">
    <name type="scientific">Pistacia atlantica</name>
    <dbReference type="NCBI Taxonomy" id="434234"/>
    <lineage>
        <taxon>Eukaryota</taxon>
        <taxon>Viridiplantae</taxon>
        <taxon>Streptophyta</taxon>
        <taxon>Embryophyta</taxon>
        <taxon>Tracheophyta</taxon>
        <taxon>Spermatophyta</taxon>
        <taxon>Magnoliopsida</taxon>
        <taxon>eudicotyledons</taxon>
        <taxon>Gunneridae</taxon>
        <taxon>Pentapetalae</taxon>
        <taxon>rosids</taxon>
        <taxon>malvids</taxon>
        <taxon>Sapindales</taxon>
        <taxon>Anacardiaceae</taxon>
        <taxon>Pistacia</taxon>
    </lineage>
</organism>
<gene>
    <name evidence="1" type="ORF">Patl1_03334</name>
</gene>
<sequence>MWDIVPRIRY</sequence>
<evidence type="ECO:0000313" key="2">
    <source>
        <dbReference type="Proteomes" id="UP001164250"/>
    </source>
</evidence>
<reference evidence="2" key="1">
    <citation type="journal article" date="2023" name="G3 (Bethesda)">
        <title>Genome assembly and association tests identify interacting loci associated with vigor, precocity, and sex in interspecific pistachio rootstocks.</title>
        <authorList>
            <person name="Palmer W."/>
            <person name="Jacygrad E."/>
            <person name="Sagayaradj S."/>
            <person name="Cavanaugh K."/>
            <person name="Han R."/>
            <person name="Bertier L."/>
            <person name="Beede B."/>
            <person name="Kafkas S."/>
            <person name="Golino D."/>
            <person name="Preece J."/>
            <person name="Michelmore R."/>
        </authorList>
    </citation>
    <scope>NUCLEOTIDE SEQUENCE [LARGE SCALE GENOMIC DNA]</scope>
</reference>
<dbReference type="Proteomes" id="UP001164250">
    <property type="component" value="Chromosome 1"/>
</dbReference>
<proteinExistence type="predicted"/>
<keyword evidence="2" id="KW-1185">Reference proteome</keyword>
<name>A0ACC1C7X6_9ROSI</name>
<dbReference type="EMBL" id="CM047897">
    <property type="protein sequence ID" value="KAJ0111712.1"/>
    <property type="molecule type" value="Genomic_DNA"/>
</dbReference>
<accession>A0ACC1C7X6</accession>
<protein>
    <submittedName>
        <fullName evidence="1">Uncharacterized protein</fullName>
    </submittedName>
</protein>